<organism evidence="2 3">
    <name type="scientific">Methanohalobium evestigatum (strain ATCC BAA-1072 / DSM 3721 / NBRC 107634 / OCM 161 / Z-7303)</name>
    <dbReference type="NCBI Taxonomy" id="644295"/>
    <lineage>
        <taxon>Archaea</taxon>
        <taxon>Methanobacteriati</taxon>
        <taxon>Methanobacteriota</taxon>
        <taxon>Stenosarchaea group</taxon>
        <taxon>Methanomicrobia</taxon>
        <taxon>Methanosarcinales</taxon>
        <taxon>Methanosarcinaceae</taxon>
        <taxon>Methanohalobium</taxon>
    </lineage>
</organism>
<sequence length="83" mass="9241">MSEIIIYTTETCPKCEQLKKLLKSNNISFKEADMSTPEALTELRVNGVFDVTAPILQIDDKFLTNDELFDGGEVDSNAISDIL</sequence>
<gene>
    <name evidence="2" type="ordered locus">Metev_0096</name>
</gene>
<dbReference type="OrthoDB" id="197796at2157"/>
<name>D7E606_METEZ</name>
<evidence type="ECO:0000313" key="2">
    <source>
        <dbReference type="EMBL" id="ADI73028.1"/>
    </source>
</evidence>
<dbReference type="HOGENOM" id="CLU_188843_0_0_2"/>
<dbReference type="SUPFAM" id="SSF52833">
    <property type="entry name" value="Thioredoxin-like"/>
    <property type="match status" value="1"/>
</dbReference>
<dbReference type="CDD" id="cd02976">
    <property type="entry name" value="NrdH"/>
    <property type="match status" value="1"/>
</dbReference>
<protein>
    <submittedName>
        <fullName evidence="2">Glutaredoxin</fullName>
    </submittedName>
</protein>
<dbReference type="KEGG" id="mev:Metev_0096"/>
<evidence type="ECO:0000259" key="1">
    <source>
        <dbReference type="Pfam" id="PF00462"/>
    </source>
</evidence>
<dbReference type="InterPro" id="IPR002109">
    <property type="entry name" value="Glutaredoxin"/>
</dbReference>
<dbReference type="Gene3D" id="3.40.30.10">
    <property type="entry name" value="Glutaredoxin"/>
    <property type="match status" value="1"/>
</dbReference>
<dbReference type="EMBL" id="CP002069">
    <property type="protein sequence ID" value="ADI73028.1"/>
    <property type="molecule type" value="Genomic_DNA"/>
</dbReference>
<reference evidence="2 3" key="1">
    <citation type="submission" date="2010-06" db="EMBL/GenBank/DDBJ databases">
        <title>Complete sequence chromosome of Methanohalobium evestigatum Z-7303.</title>
        <authorList>
            <consortium name="US DOE Joint Genome Institute"/>
            <person name="Lucas S."/>
            <person name="Copeland A."/>
            <person name="Lapidus A."/>
            <person name="Cheng J.-F."/>
            <person name="Bruce D."/>
            <person name="Goodwin L."/>
            <person name="Pitluck S."/>
            <person name="Saunders E."/>
            <person name="Detter J.C."/>
            <person name="Han C."/>
            <person name="Tapia R."/>
            <person name="Land M."/>
            <person name="Hauser L."/>
            <person name="Kyrpides N."/>
            <person name="Mikhailova N."/>
            <person name="Sieprawska-Lupa M."/>
            <person name="Whitman W.B."/>
            <person name="Anderson I."/>
            <person name="Woyke T."/>
        </authorList>
    </citation>
    <scope>NUCLEOTIDE SEQUENCE [LARGE SCALE GENOMIC DNA]</scope>
    <source>
        <strain evidence="3">ATCC BAA-1072 / DSM 3721 / NBRC 107634 / OCM 161 / Z-7303</strain>
    </source>
</reference>
<feature type="domain" description="Glutaredoxin" evidence="1">
    <location>
        <begin position="4"/>
        <end position="62"/>
    </location>
</feature>
<accession>D7E606</accession>
<proteinExistence type="predicted"/>
<dbReference type="RefSeq" id="WP_013193596.1">
    <property type="nucleotide sequence ID" value="NC_014253.1"/>
</dbReference>
<dbReference type="Pfam" id="PF00462">
    <property type="entry name" value="Glutaredoxin"/>
    <property type="match status" value="1"/>
</dbReference>
<dbReference type="PROSITE" id="PS51354">
    <property type="entry name" value="GLUTAREDOXIN_2"/>
    <property type="match status" value="1"/>
</dbReference>
<dbReference type="AlphaFoldDB" id="D7E606"/>
<evidence type="ECO:0000313" key="3">
    <source>
        <dbReference type="Proteomes" id="UP000000391"/>
    </source>
</evidence>
<dbReference type="InterPro" id="IPR036249">
    <property type="entry name" value="Thioredoxin-like_sf"/>
</dbReference>
<dbReference type="STRING" id="644295.Metev_0096"/>
<keyword evidence="3" id="KW-1185">Reference proteome</keyword>
<dbReference type="GeneID" id="9345707"/>
<dbReference type="Proteomes" id="UP000000391">
    <property type="component" value="Chromosome"/>
</dbReference>